<reference evidence="2" key="1">
    <citation type="journal article" date="2020" name="mSystems">
        <title>Genome- and Community-Level Interaction Insights into Carbon Utilization and Element Cycling Functions of Hydrothermarchaeota in Hydrothermal Sediment.</title>
        <authorList>
            <person name="Zhou Z."/>
            <person name="Liu Y."/>
            <person name="Xu W."/>
            <person name="Pan J."/>
            <person name="Luo Z.H."/>
            <person name="Li M."/>
        </authorList>
    </citation>
    <scope>NUCLEOTIDE SEQUENCE [LARGE SCALE GENOMIC DNA]</scope>
    <source>
        <strain evidence="2">SpSt-210</strain>
    </source>
</reference>
<accession>A0A831THW3</accession>
<gene>
    <name evidence="2" type="ORF">ENP34_13365</name>
</gene>
<organism evidence="2">
    <name type="scientific">Thermorudis peleae</name>
    <dbReference type="NCBI Taxonomy" id="1382356"/>
    <lineage>
        <taxon>Bacteria</taxon>
        <taxon>Pseudomonadati</taxon>
        <taxon>Thermomicrobiota</taxon>
        <taxon>Thermomicrobia</taxon>
        <taxon>Thermomicrobia incertae sedis</taxon>
        <taxon>Thermorudis</taxon>
    </lineage>
</organism>
<feature type="compositionally biased region" description="Polar residues" evidence="1">
    <location>
        <begin position="1"/>
        <end position="13"/>
    </location>
</feature>
<evidence type="ECO:0000256" key="1">
    <source>
        <dbReference type="SAM" id="MobiDB-lite"/>
    </source>
</evidence>
<dbReference type="AlphaFoldDB" id="A0A831THW3"/>
<name>A0A831THW3_9BACT</name>
<dbReference type="EMBL" id="DSIY01000308">
    <property type="protein sequence ID" value="HEG92404.1"/>
    <property type="molecule type" value="Genomic_DNA"/>
</dbReference>
<evidence type="ECO:0000313" key="2">
    <source>
        <dbReference type="EMBL" id="HEG92404.1"/>
    </source>
</evidence>
<comment type="caution">
    <text evidence="2">The sequence shown here is derived from an EMBL/GenBank/DDBJ whole genome shotgun (WGS) entry which is preliminary data.</text>
</comment>
<protein>
    <submittedName>
        <fullName evidence="2">Uncharacterized protein</fullName>
    </submittedName>
</protein>
<sequence>MLQALGTQLTTPVTGERRPPGRPAVGLRQAKLKAAPCSGLWPPLYTVRAGNIHRQAGPSFDFGELFRRLAELERLAQALQVAELAAHTQEAKDRINGCKMRLSRYLNPVYFTREGPYHHDLRTAILGPPVRYPTPGEPPFEPDYFPGLQPAKRLPVLDPASGNYWVLYSTLLRERNRVLHALDQAIRDLSETLAGV</sequence>
<proteinExistence type="predicted"/>
<feature type="region of interest" description="Disordered" evidence="1">
    <location>
        <begin position="1"/>
        <end position="22"/>
    </location>
</feature>